<organism evidence="9 10">
    <name type="scientific">Nicoliella spurrieriana</name>
    <dbReference type="NCBI Taxonomy" id="2925830"/>
    <lineage>
        <taxon>Bacteria</taxon>
        <taxon>Bacillati</taxon>
        <taxon>Bacillota</taxon>
        <taxon>Bacilli</taxon>
        <taxon>Lactobacillales</taxon>
        <taxon>Lactobacillaceae</taxon>
        <taxon>Nicoliella</taxon>
    </lineage>
</organism>
<dbReference type="GO" id="GO:0008360">
    <property type="term" value="P:regulation of cell shape"/>
    <property type="evidence" value="ECO:0007669"/>
    <property type="project" value="UniProtKB-KW"/>
</dbReference>
<evidence type="ECO:0000256" key="4">
    <source>
        <dbReference type="ARBA" id="ARBA00022692"/>
    </source>
</evidence>
<dbReference type="EMBL" id="CP093361">
    <property type="protein sequence ID" value="UQS86809.1"/>
    <property type="molecule type" value="Genomic_DNA"/>
</dbReference>
<proteinExistence type="inferred from homology"/>
<keyword evidence="6 8" id="KW-1133">Transmembrane helix</keyword>
<evidence type="ECO:0000313" key="9">
    <source>
        <dbReference type="EMBL" id="UQS86809.1"/>
    </source>
</evidence>
<comment type="similarity">
    <text evidence="2">Belongs to the MreD family.</text>
</comment>
<name>A0A976RS45_9LACO</name>
<gene>
    <name evidence="9" type="primary">mreD</name>
    <name evidence="9" type="ORF">MOO44_08050</name>
</gene>
<evidence type="ECO:0000256" key="6">
    <source>
        <dbReference type="ARBA" id="ARBA00022989"/>
    </source>
</evidence>
<evidence type="ECO:0000313" key="10">
    <source>
        <dbReference type="Proteomes" id="UP000831181"/>
    </source>
</evidence>
<evidence type="ECO:0000256" key="5">
    <source>
        <dbReference type="ARBA" id="ARBA00022960"/>
    </source>
</evidence>
<dbReference type="AlphaFoldDB" id="A0A976RS45"/>
<evidence type="ECO:0000256" key="2">
    <source>
        <dbReference type="ARBA" id="ARBA00007776"/>
    </source>
</evidence>
<dbReference type="Pfam" id="PF04093">
    <property type="entry name" value="MreD"/>
    <property type="match status" value="1"/>
</dbReference>
<keyword evidence="10" id="KW-1185">Reference proteome</keyword>
<dbReference type="Proteomes" id="UP000831181">
    <property type="component" value="Chromosome"/>
</dbReference>
<evidence type="ECO:0000256" key="1">
    <source>
        <dbReference type="ARBA" id="ARBA00004651"/>
    </source>
</evidence>
<feature type="transmembrane region" description="Helical" evidence="8">
    <location>
        <begin position="33"/>
        <end position="52"/>
    </location>
</feature>
<comment type="subcellular location">
    <subcellularLocation>
        <location evidence="1">Cell membrane</location>
        <topology evidence="1">Multi-pass membrane protein</topology>
    </subcellularLocation>
</comment>
<reference evidence="9" key="1">
    <citation type="journal article" date="2022" name="Int. J. Syst. Evol. Microbiol.">
        <title>Apilactobacillus apisilvae sp. nov., Nicolia spurrieriana gen. nov. sp. nov., Bombilactobacillus folatiphilus sp. nov. and Bombilactobacillus thymidiniphilus sp. nov., four new lactic acid bacterial isolates from stingless bees Tetragonula carbonaria and Austroplebeia australis.</title>
        <authorList>
            <person name="Oliphant S.A."/>
            <person name="Watson-Haigh N.S."/>
            <person name="Sumby K.M."/>
            <person name="Gardner J."/>
            <person name="Groom S."/>
            <person name="Jiranek V."/>
        </authorList>
    </citation>
    <scope>NUCLEOTIDE SEQUENCE</scope>
    <source>
        <strain evidence="9">SGEP1_A5</strain>
    </source>
</reference>
<accession>A0A976RS45</accession>
<dbReference type="GO" id="GO:0005886">
    <property type="term" value="C:plasma membrane"/>
    <property type="evidence" value="ECO:0007669"/>
    <property type="project" value="UniProtKB-SubCell"/>
</dbReference>
<dbReference type="NCBIfam" id="TIGR03426">
    <property type="entry name" value="shape_MreD"/>
    <property type="match status" value="1"/>
</dbReference>
<evidence type="ECO:0000256" key="8">
    <source>
        <dbReference type="SAM" id="Phobius"/>
    </source>
</evidence>
<keyword evidence="4 8" id="KW-0812">Transmembrane</keyword>
<sequence>MLRNSPLRFVFPIGLYIAFCLDGSVSQIFSKQLFGVQSFVPCITLLWLIFGLMFENEVNLHLGIWAFVTGFVMDTFYFGTLGVFVFILPLAIYICRLSYRYLSATFISGFLIYFIGVTISMSFSFLANRFVHLANITATNFLVSVLGPSLAFNLVLFIITYYPVSLLFDHYREKE</sequence>
<feature type="transmembrane region" description="Helical" evidence="8">
    <location>
        <begin position="101"/>
        <end position="121"/>
    </location>
</feature>
<feature type="transmembrane region" description="Helical" evidence="8">
    <location>
        <begin position="64"/>
        <end position="94"/>
    </location>
</feature>
<keyword evidence="7 8" id="KW-0472">Membrane</keyword>
<protein>
    <submittedName>
        <fullName evidence="9">Rod shape-determining protein MreD</fullName>
    </submittedName>
</protein>
<evidence type="ECO:0000256" key="3">
    <source>
        <dbReference type="ARBA" id="ARBA00022475"/>
    </source>
</evidence>
<feature type="transmembrane region" description="Helical" evidence="8">
    <location>
        <begin position="6"/>
        <end position="26"/>
    </location>
</feature>
<keyword evidence="5" id="KW-0133">Cell shape</keyword>
<dbReference type="InterPro" id="IPR007227">
    <property type="entry name" value="Cell_shape_determining_MreD"/>
</dbReference>
<keyword evidence="3" id="KW-1003">Cell membrane</keyword>
<dbReference type="KEGG" id="lbe:MOO44_08050"/>
<evidence type="ECO:0000256" key="7">
    <source>
        <dbReference type="ARBA" id="ARBA00023136"/>
    </source>
</evidence>
<dbReference type="RefSeq" id="WP_260116612.1">
    <property type="nucleotide sequence ID" value="NZ_CP093361.1"/>
</dbReference>
<feature type="transmembrane region" description="Helical" evidence="8">
    <location>
        <begin position="141"/>
        <end position="164"/>
    </location>
</feature>